<dbReference type="SUPFAM" id="SSF55874">
    <property type="entry name" value="ATPase domain of HSP90 chaperone/DNA topoisomerase II/histidine kinase"/>
    <property type="match status" value="1"/>
</dbReference>
<dbReference type="InterPro" id="IPR004358">
    <property type="entry name" value="Sig_transdc_His_kin-like_C"/>
</dbReference>
<keyword evidence="6" id="KW-0175">Coiled coil</keyword>
<keyword evidence="4" id="KW-0808">Transferase</keyword>
<feature type="domain" description="Histidine kinase" evidence="7">
    <location>
        <begin position="293"/>
        <end position="520"/>
    </location>
</feature>
<dbReference type="PRINTS" id="PR00344">
    <property type="entry name" value="BCTRLSENSOR"/>
</dbReference>
<dbReference type="RefSeq" id="WP_097131610.1">
    <property type="nucleotide sequence ID" value="NZ_OCNH01000009.1"/>
</dbReference>
<feature type="coiled-coil region" evidence="6">
    <location>
        <begin position="263"/>
        <end position="290"/>
    </location>
</feature>
<dbReference type="Pfam" id="PF02518">
    <property type="entry name" value="HATPase_c"/>
    <property type="match status" value="1"/>
</dbReference>
<dbReference type="Pfam" id="PF00512">
    <property type="entry name" value="HisKA"/>
    <property type="match status" value="1"/>
</dbReference>
<dbReference type="OrthoDB" id="9766459at2"/>
<dbReference type="EMBL" id="OCNH01000009">
    <property type="protein sequence ID" value="SOD99073.1"/>
    <property type="molecule type" value="Genomic_DNA"/>
</dbReference>
<dbReference type="InterPro" id="IPR003661">
    <property type="entry name" value="HisK_dim/P_dom"/>
</dbReference>
<reference evidence="9" key="1">
    <citation type="submission" date="2017-09" db="EMBL/GenBank/DDBJ databases">
        <authorList>
            <person name="Varghese N."/>
            <person name="Submissions S."/>
        </authorList>
    </citation>
    <scope>NUCLEOTIDE SEQUENCE [LARGE SCALE GENOMIC DNA]</scope>
    <source>
        <strain evidence="9">DSM 29961</strain>
    </source>
</reference>
<dbReference type="PROSITE" id="PS50109">
    <property type="entry name" value="HIS_KIN"/>
    <property type="match status" value="1"/>
</dbReference>
<dbReference type="SMART" id="SM00388">
    <property type="entry name" value="HisKA"/>
    <property type="match status" value="1"/>
</dbReference>
<dbReference type="PANTHER" id="PTHR43304:SF1">
    <property type="entry name" value="PAC DOMAIN-CONTAINING PROTEIN"/>
    <property type="match status" value="1"/>
</dbReference>
<keyword evidence="5" id="KW-0418">Kinase</keyword>
<dbReference type="InterPro" id="IPR003594">
    <property type="entry name" value="HATPase_dom"/>
</dbReference>
<dbReference type="EC" id="2.7.13.3" evidence="2"/>
<evidence type="ECO:0000256" key="5">
    <source>
        <dbReference type="ARBA" id="ARBA00022777"/>
    </source>
</evidence>
<proteinExistence type="predicted"/>
<evidence type="ECO:0000313" key="8">
    <source>
        <dbReference type="EMBL" id="SOD99073.1"/>
    </source>
</evidence>
<dbReference type="InterPro" id="IPR036097">
    <property type="entry name" value="HisK_dim/P_sf"/>
</dbReference>
<dbReference type="SUPFAM" id="SSF55785">
    <property type="entry name" value="PYP-like sensor domain (PAS domain)"/>
    <property type="match status" value="2"/>
</dbReference>
<gene>
    <name evidence="8" type="ORF">SAMN06269250_6266</name>
</gene>
<evidence type="ECO:0000259" key="7">
    <source>
        <dbReference type="PROSITE" id="PS50109"/>
    </source>
</evidence>
<protein>
    <recommendedName>
        <fullName evidence="2">histidine kinase</fullName>
        <ecNumber evidence="2">2.7.13.3</ecNumber>
    </recommendedName>
</protein>
<keyword evidence="3" id="KW-0597">Phosphoprotein</keyword>
<evidence type="ECO:0000256" key="2">
    <source>
        <dbReference type="ARBA" id="ARBA00012438"/>
    </source>
</evidence>
<organism evidence="8 9">
    <name type="scientific">Spirosoma fluviale</name>
    <dbReference type="NCBI Taxonomy" id="1597977"/>
    <lineage>
        <taxon>Bacteria</taxon>
        <taxon>Pseudomonadati</taxon>
        <taxon>Bacteroidota</taxon>
        <taxon>Cytophagia</taxon>
        <taxon>Cytophagales</taxon>
        <taxon>Cytophagaceae</taxon>
        <taxon>Spirosoma</taxon>
    </lineage>
</organism>
<dbReference type="AlphaFoldDB" id="A0A286GU22"/>
<dbReference type="Gene3D" id="1.10.287.130">
    <property type="match status" value="1"/>
</dbReference>
<evidence type="ECO:0000256" key="1">
    <source>
        <dbReference type="ARBA" id="ARBA00000085"/>
    </source>
</evidence>
<dbReference type="CDD" id="cd00082">
    <property type="entry name" value="HisKA"/>
    <property type="match status" value="1"/>
</dbReference>
<dbReference type="InterPro" id="IPR035965">
    <property type="entry name" value="PAS-like_dom_sf"/>
</dbReference>
<dbReference type="InterPro" id="IPR036890">
    <property type="entry name" value="HATPase_C_sf"/>
</dbReference>
<dbReference type="Proteomes" id="UP000219452">
    <property type="component" value="Unassembled WGS sequence"/>
</dbReference>
<dbReference type="Gene3D" id="3.30.450.20">
    <property type="entry name" value="PAS domain"/>
    <property type="match status" value="2"/>
</dbReference>
<evidence type="ECO:0000313" key="9">
    <source>
        <dbReference type="Proteomes" id="UP000219452"/>
    </source>
</evidence>
<evidence type="ECO:0000256" key="3">
    <source>
        <dbReference type="ARBA" id="ARBA00022553"/>
    </source>
</evidence>
<dbReference type="Gene3D" id="3.30.565.10">
    <property type="entry name" value="Histidine kinase-like ATPase, C-terminal domain"/>
    <property type="match status" value="1"/>
</dbReference>
<sequence>MRILPTGSDDLALNFLLINAMPGKHLVLLPNAPTFTITAVSDDYLAALGVRREQLVGYGVFEVFFGDGRNQATALQLMDSLSQVIATQQTHTLTQQPHQWPNPHTGVLEWRVWRLVNKPVMGNDGQLAFIINTVEDVTSEVQLVEVAQANRYLQAVIDLFKEPLQVLQPVYEQGKLIDFRFKFTNQAYAAYAQATPEHLQGKRVSEVFPGYVDTDSFIKAVDTYQTGEPLTFEIHYDKDGLDLYNVMSTTKLDEEVVIHFTDFTRLRQLQLQLENKIEELKHSNENLQQFAYIASHDLQEPLRKIQQFGDLLLKQYADQLGEGTHYLRRMQTAAARMSTLMRDLLSFSRLSTQLENRVFVSLTEVVESALSDLDLVISETGAQVSVEPLPTVEGDASQLGQLFQNLFSNALKFRRSGTAPVIGVSVQRIAALNLPAGVKPSRAVAVYQRIDVSDNGIGFDEKYAEHIFEVFQRLHGKNDYAGTGVGLAICQKVAASHGGGITASSQPGQGATFSVYFPVS</sequence>
<dbReference type="InterPro" id="IPR052162">
    <property type="entry name" value="Sensor_kinase/Photoreceptor"/>
</dbReference>
<keyword evidence="9" id="KW-1185">Reference proteome</keyword>
<name>A0A286GU22_9BACT</name>
<dbReference type="InterPro" id="IPR005467">
    <property type="entry name" value="His_kinase_dom"/>
</dbReference>
<dbReference type="GO" id="GO:0000155">
    <property type="term" value="F:phosphorelay sensor kinase activity"/>
    <property type="evidence" value="ECO:0007669"/>
    <property type="project" value="InterPro"/>
</dbReference>
<dbReference type="SUPFAM" id="SSF47384">
    <property type="entry name" value="Homodimeric domain of signal transducing histidine kinase"/>
    <property type="match status" value="1"/>
</dbReference>
<evidence type="ECO:0000256" key="4">
    <source>
        <dbReference type="ARBA" id="ARBA00022679"/>
    </source>
</evidence>
<comment type="catalytic activity">
    <reaction evidence="1">
        <text>ATP + protein L-histidine = ADP + protein N-phospho-L-histidine.</text>
        <dbReference type="EC" id="2.7.13.3"/>
    </reaction>
</comment>
<dbReference type="SMART" id="SM00387">
    <property type="entry name" value="HATPase_c"/>
    <property type="match status" value="1"/>
</dbReference>
<dbReference type="PANTHER" id="PTHR43304">
    <property type="entry name" value="PHYTOCHROME-LIKE PROTEIN CPH1"/>
    <property type="match status" value="1"/>
</dbReference>
<accession>A0A286GU22</accession>
<evidence type="ECO:0000256" key="6">
    <source>
        <dbReference type="SAM" id="Coils"/>
    </source>
</evidence>